<comment type="caution">
    <text evidence="3">The sequence shown here is derived from an EMBL/GenBank/DDBJ whole genome shotgun (WGS) entry which is preliminary data.</text>
</comment>
<gene>
    <name evidence="3" type="ORF">GTP27_17660</name>
</gene>
<proteinExistence type="predicted"/>
<dbReference type="InterPro" id="IPR013424">
    <property type="entry name" value="Ice-binding_C"/>
</dbReference>
<dbReference type="EMBL" id="WWCM01000013">
    <property type="protein sequence ID" value="MYM41150.1"/>
    <property type="molecule type" value="Genomic_DNA"/>
</dbReference>
<reference evidence="3 4" key="1">
    <citation type="submission" date="2019-12" db="EMBL/GenBank/DDBJ databases">
        <title>Novel species isolated from a subtropical stream in China.</title>
        <authorList>
            <person name="Lu H."/>
        </authorList>
    </citation>
    <scope>NUCLEOTIDE SEQUENCE [LARGE SCALE GENOMIC DNA]</scope>
    <source>
        <strain evidence="3 4">CY13W</strain>
    </source>
</reference>
<keyword evidence="1" id="KW-1133">Transmembrane helix</keyword>
<evidence type="ECO:0000256" key="1">
    <source>
        <dbReference type="SAM" id="Phobius"/>
    </source>
</evidence>
<sequence>MSSALSVAASTTLNEDRVKAVYSNFANGYGHVTYTFTAAPVPEPETYGMLLAGLAMLGFIAKRNKRSA</sequence>
<name>A0ABW9VNV6_9BURK</name>
<evidence type="ECO:0000313" key="3">
    <source>
        <dbReference type="EMBL" id="MYM41150.1"/>
    </source>
</evidence>
<evidence type="ECO:0000313" key="4">
    <source>
        <dbReference type="Proteomes" id="UP000478090"/>
    </source>
</evidence>
<accession>A0ABW9VNV6</accession>
<evidence type="ECO:0000259" key="2">
    <source>
        <dbReference type="Pfam" id="PF07589"/>
    </source>
</evidence>
<dbReference type="NCBIfam" id="TIGR02595">
    <property type="entry name" value="PEP_CTERM"/>
    <property type="match status" value="1"/>
</dbReference>
<keyword evidence="4" id="KW-1185">Reference proteome</keyword>
<organism evidence="3 4">
    <name type="scientific">Duganella qianjiadongensis</name>
    <dbReference type="NCBI Taxonomy" id="2692176"/>
    <lineage>
        <taxon>Bacteria</taxon>
        <taxon>Pseudomonadati</taxon>
        <taxon>Pseudomonadota</taxon>
        <taxon>Betaproteobacteria</taxon>
        <taxon>Burkholderiales</taxon>
        <taxon>Oxalobacteraceae</taxon>
        <taxon>Telluria group</taxon>
        <taxon>Duganella</taxon>
    </lineage>
</organism>
<feature type="transmembrane region" description="Helical" evidence="1">
    <location>
        <begin position="46"/>
        <end position="62"/>
    </location>
</feature>
<dbReference type="Proteomes" id="UP000478090">
    <property type="component" value="Unassembled WGS sequence"/>
</dbReference>
<protein>
    <submittedName>
        <fullName evidence="3">PEP-CTERM sorting domain-containing protein</fullName>
    </submittedName>
</protein>
<feature type="domain" description="Ice-binding protein C-terminal" evidence="2">
    <location>
        <begin position="40"/>
        <end position="63"/>
    </location>
</feature>
<keyword evidence="1" id="KW-0812">Transmembrane</keyword>
<keyword evidence="1" id="KW-0472">Membrane</keyword>
<dbReference type="Pfam" id="PF07589">
    <property type="entry name" value="PEP-CTERM"/>
    <property type="match status" value="1"/>
</dbReference>